<accession>A0A2S0I084</accession>
<keyword evidence="3" id="KW-0731">Sigma factor</keyword>
<dbReference type="EMBL" id="CP027062">
    <property type="protein sequence ID" value="AVI52305.1"/>
    <property type="molecule type" value="Genomic_DNA"/>
</dbReference>
<dbReference type="PANTHER" id="PTHR43133">
    <property type="entry name" value="RNA POLYMERASE ECF-TYPE SIGMA FACTO"/>
    <property type="match status" value="1"/>
</dbReference>
<evidence type="ECO:0000256" key="3">
    <source>
        <dbReference type="ARBA" id="ARBA00023082"/>
    </source>
</evidence>
<dbReference type="InterPro" id="IPR013324">
    <property type="entry name" value="RNA_pol_sigma_r3/r4-like"/>
</dbReference>
<dbReference type="Pfam" id="PF08281">
    <property type="entry name" value="Sigma70_r4_2"/>
    <property type="match status" value="1"/>
</dbReference>
<dbReference type="SUPFAM" id="SSF88659">
    <property type="entry name" value="Sigma3 and sigma4 domains of RNA polymerase sigma factors"/>
    <property type="match status" value="1"/>
</dbReference>
<gene>
    <name evidence="7" type="ORF">C5O00_02170</name>
</gene>
<dbReference type="PANTHER" id="PTHR43133:SF46">
    <property type="entry name" value="RNA POLYMERASE SIGMA-70 FACTOR ECF SUBFAMILY"/>
    <property type="match status" value="1"/>
</dbReference>
<dbReference type="InterPro" id="IPR036388">
    <property type="entry name" value="WH-like_DNA-bd_sf"/>
</dbReference>
<name>A0A2S0I084_9FLAO</name>
<dbReference type="CDD" id="cd06171">
    <property type="entry name" value="Sigma70_r4"/>
    <property type="match status" value="1"/>
</dbReference>
<dbReference type="InterPro" id="IPR013249">
    <property type="entry name" value="RNA_pol_sigma70_r4_t2"/>
</dbReference>
<dbReference type="GO" id="GO:0016987">
    <property type="term" value="F:sigma factor activity"/>
    <property type="evidence" value="ECO:0007669"/>
    <property type="project" value="UniProtKB-KW"/>
</dbReference>
<comment type="similarity">
    <text evidence="1">Belongs to the sigma-70 factor family. ECF subfamily.</text>
</comment>
<feature type="domain" description="RNA polymerase sigma-70 region 2" evidence="5">
    <location>
        <begin position="16"/>
        <end position="81"/>
    </location>
</feature>
<keyword evidence="8" id="KW-1185">Reference proteome</keyword>
<dbReference type="Gene3D" id="1.10.1740.10">
    <property type="match status" value="1"/>
</dbReference>
<evidence type="ECO:0000259" key="6">
    <source>
        <dbReference type="Pfam" id="PF08281"/>
    </source>
</evidence>
<evidence type="ECO:0000256" key="1">
    <source>
        <dbReference type="ARBA" id="ARBA00010641"/>
    </source>
</evidence>
<evidence type="ECO:0000259" key="5">
    <source>
        <dbReference type="Pfam" id="PF04542"/>
    </source>
</evidence>
<dbReference type="OrthoDB" id="659855at2"/>
<dbReference type="GO" id="GO:0006352">
    <property type="term" value="P:DNA-templated transcription initiation"/>
    <property type="evidence" value="ECO:0007669"/>
    <property type="project" value="InterPro"/>
</dbReference>
<evidence type="ECO:0000313" key="8">
    <source>
        <dbReference type="Proteomes" id="UP000238442"/>
    </source>
</evidence>
<dbReference type="InterPro" id="IPR007627">
    <property type="entry name" value="RNA_pol_sigma70_r2"/>
</dbReference>
<dbReference type="GO" id="GO:0003677">
    <property type="term" value="F:DNA binding"/>
    <property type="evidence" value="ECO:0007669"/>
    <property type="project" value="InterPro"/>
</dbReference>
<dbReference type="InterPro" id="IPR039425">
    <property type="entry name" value="RNA_pol_sigma-70-like"/>
</dbReference>
<dbReference type="AlphaFoldDB" id="A0A2S0I084"/>
<dbReference type="RefSeq" id="WP_105217544.1">
    <property type="nucleotide sequence ID" value="NZ_CP027062.1"/>
</dbReference>
<dbReference type="Pfam" id="PF04542">
    <property type="entry name" value="Sigma70_r2"/>
    <property type="match status" value="1"/>
</dbReference>
<feature type="domain" description="RNA polymerase sigma factor 70 region 4 type 2" evidence="6">
    <location>
        <begin position="111"/>
        <end position="162"/>
    </location>
</feature>
<dbReference type="InterPro" id="IPR014284">
    <property type="entry name" value="RNA_pol_sigma-70_dom"/>
</dbReference>
<organism evidence="7 8">
    <name type="scientific">Pukyongia salina</name>
    <dbReference type="NCBI Taxonomy" id="2094025"/>
    <lineage>
        <taxon>Bacteria</taxon>
        <taxon>Pseudomonadati</taxon>
        <taxon>Bacteroidota</taxon>
        <taxon>Flavobacteriia</taxon>
        <taxon>Flavobacteriales</taxon>
        <taxon>Flavobacteriaceae</taxon>
        <taxon>Pukyongia</taxon>
    </lineage>
</organism>
<reference evidence="7 8" key="1">
    <citation type="submission" date="2018-02" db="EMBL/GenBank/DDBJ databases">
        <title>Genomic analysis of the strain RR4-38 isolated from a seawater recirculating aquaculture system.</title>
        <authorList>
            <person name="Kim Y.-S."/>
            <person name="Jang Y.H."/>
            <person name="Kim K.-H."/>
        </authorList>
    </citation>
    <scope>NUCLEOTIDE SEQUENCE [LARGE SCALE GENOMIC DNA]</scope>
    <source>
        <strain evidence="7 8">RR4-38</strain>
    </source>
</reference>
<dbReference type="Gene3D" id="1.10.10.10">
    <property type="entry name" value="Winged helix-like DNA-binding domain superfamily/Winged helix DNA-binding domain"/>
    <property type="match status" value="1"/>
</dbReference>
<evidence type="ECO:0000256" key="2">
    <source>
        <dbReference type="ARBA" id="ARBA00023015"/>
    </source>
</evidence>
<dbReference type="Proteomes" id="UP000238442">
    <property type="component" value="Chromosome"/>
</dbReference>
<sequence>MNKEKDTCKEEVFNTLYRDHAQSLHNFLYFKTTNKDQSHDITQEAFIKLWNNCKKVSPEKAKSFLFTVANNLFLNAIAHQKVVLNFKKSKTTVINEQSPEYLMEEKEFEARLNKAIADLTEVQRTAFLLSRVEGKKYKEIAEILGISEKAAGKRIHDALEALREQIEKI</sequence>
<dbReference type="KEGG" id="aue:C5O00_02170"/>
<protein>
    <submittedName>
        <fullName evidence="7">RNA polymerase subunit sigma-70</fullName>
    </submittedName>
</protein>
<evidence type="ECO:0000313" key="7">
    <source>
        <dbReference type="EMBL" id="AVI52305.1"/>
    </source>
</evidence>
<dbReference type="InterPro" id="IPR013325">
    <property type="entry name" value="RNA_pol_sigma_r2"/>
</dbReference>
<dbReference type="SUPFAM" id="SSF88946">
    <property type="entry name" value="Sigma2 domain of RNA polymerase sigma factors"/>
    <property type="match status" value="1"/>
</dbReference>
<keyword evidence="4" id="KW-0804">Transcription</keyword>
<keyword evidence="2" id="KW-0805">Transcription regulation</keyword>
<proteinExistence type="inferred from homology"/>
<evidence type="ECO:0000256" key="4">
    <source>
        <dbReference type="ARBA" id="ARBA00023163"/>
    </source>
</evidence>
<dbReference type="NCBIfam" id="TIGR02937">
    <property type="entry name" value="sigma70-ECF"/>
    <property type="match status" value="1"/>
</dbReference>